<evidence type="ECO:0000256" key="2">
    <source>
        <dbReference type="PIRSR" id="PIRSR613078-1"/>
    </source>
</evidence>
<reference evidence="4 5" key="1">
    <citation type="submission" date="2016-10" db="EMBL/GenBank/DDBJ databases">
        <authorList>
            <person name="de Groot N.N."/>
        </authorList>
    </citation>
    <scope>NUCLEOTIDE SEQUENCE [LARGE SCALE GENOMIC DNA]</scope>
    <source>
        <strain evidence="4 5">DSM 6793</strain>
    </source>
</reference>
<feature type="active site" description="Tele-phosphohistidine intermediate" evidence="2">
    <location>
        <position position="9"/>
    </location>
</feature>
<evidence type="ECO:0000313" key="4">
    <source>
        <dbReference type="EMBL" id="SFC91765.1"/>
    </source>
</evidence>
<dbReference type="PANTHER" id="PTHR46517:SF1">
    <property type="entry name" value="FRUCTOSE-2,6-BISPHOSPHATASE TIGAR"/>
    <property type="match status" value="1"/>
</dbReference>
<dbReference type="GO" id="GO:0004331">
    <property type="term" value="F:fructose-2,6-bisphosphate 2-phosphatase activity"/>
    <property type="evidence" value="ECO:0007669"/>
    <property type="project" value="TreeGrafter"/>
</dbReference>
<dbReference type="RefSeq" id="WP_091516093.1">
    <property type="nucleotide sequence ID" value="NZ_FOLE01000012.1"/>
</dbReference>
<evidence type="ECO:0000256" key="3">
    <source>
        <dbReference type="PIRSR" id="PIRSR613078-2"/>
    </source>
</evidence>
<dbReference type="Proteomes" id="UP000199514">
    <property type="component" value="Unassembled WGS sequence"/>
</dbReference>
<dbReference type="AlphaFoldDB" id="A0A1I1N2X1"/>
<feature type="binding site" evidence="3">
    <location>
        <position position="59"/>
    </location>
    <ligand>
        <name>substrate</name>
    </ligand>
</feature>
<protein>
    <submittedName>
        <fullName evidence="4">Probable phosphoglycerate mutase</fullName>
    </submittedName>
</protein>
<evidence type="ECO:0000313" key="5">
    <source>
        <dbReference type="Proteomes" id="UP000199514"/>
    </source>
</evidence>
<dbReference type="InterPro" id="IPR051695">
    <property type="entry name" value="Phosphoglycerate_Mutase"/>
</dbReference>
<name>A0A1I1N2X1_9BACT</name>
<dbReference type="Pfam" id="PF00300">
    <property type="entry name" value="His_Phos_1"/>
    <property type="match status" value="1"/>
</dbReference>
<dbReference type="InterPro" id="IPR013078">
    <property type="entry name" value="His_Pase_superF_clade-1"/>
</dbReference>
<keyword evidence="5" id="KW-1185">Reference proteome</keyword>
<dbReference type="InterPro" id="IPR001345">
    <property type="entry name" value="PG/BPGM_mutase_AS"/>
</dbReference>
<dbReference type="SMART" id="SM00855">
    <property type="entry name" value="PGAM"/>
    <property type="match status" value="1"/>
</dbReference>
<keyword evidence="1" id="KW-0378">Hydrolase</keyword>
<dbReference type="InterPro" id="IPR029033">
    <property type="entry name" value="His_PPase_superfam"/>
</dbReference>
<feature type="binding site" evidence="3">
    <location>
        <begin position="8"/>
        <end position="15"/>
    </location>
    <ligand>
        <name>substrate</name>
    </ligand>
</feature>
<accession>A0A1I1N2X1</accession>
<dbReference type="SUPFAM" id="SSF53254">
    <property type="entry name" value="Phosphoglycerate mutase-like"/>
    <property type="match status" value="1"/>
</dbReference>
<sequence>MKTIYLTRHGETEFNKRKLIQGSGVDSSLNETGLAQAEAFFEKHYDVKFDKVYTSALKRTHQSMSGFIANGVPWEQHAGLNEISWGNKEGRAATPEENDEYYSTLQLWREGQTHVTMRGGESPEQVVARQKPVIDLILSRPEERTILICMHGRAIRILLCHLLGYDLRYQDMFEHRNLCLYKLHYTGTMFTVELANYI</sequence>
<dbReference type="STRING" id="927664.SAMN05421780_11242"/>
<feature type="active site" description="Proton donor/acceptor" evidence="2">
    <location>
        <position position="82"/>
    </location>
</feature>
<organism evidence="4 5">
    <name type="scientific">Flexibacter flexilis DSM 6793</name>
    <dbReference type="NCBI Taxonomy" id="927664"/>
    <lineage>
        <taxon>Bacteria</taxon>
        <taxon>Pseudomonadati</taxon>
        <taxon>Bacteroidota</taxon>
        <taxon>Cytophagia</taxon>
        <taxon>Cytophagales</taxon>
        <taxon>Flexibacteraceae</taxon>
        <taxon>Flexibacter</taxon>
    </lineage>
</organism>
<dbReference type="GO" id="GO:0043456">
    <property type="term" value="P:regulation of pentose-phosphate shunt"/>
    <property type="evidence" value="ECO:0007669"/>
    <property type="project" value="TreeGrafter"/>
</dbReference>
<dbReference type="OrthoDB" id="9782128at2"/>
<dbReference type="GO" id="GO:0045820">
    <property type="term" value="P:negative regulation of glycolytic process"/>
    <property type="evidence" value="ECO:0007669"/>
    <property type="project" value="TreeGrafter"/>
</dbReference>
<dbReference type="EMBL" id="FOLE01000012">
    <property type="protein sequence ID" value="SFC91765.1"/>
    <property type="molecule type" value="Genomic_DNA"/>
</dbReference>
<dbReference type="PIRSF" id="PIRSF000709">
    <property type="entry name" value="6PFK_2-Ptase"/>
    <property type="match status" value="1"/>
</dbReference>
<evidence type="ECO:0000256" key="1">
    <source>
        <dbReference type="ARBA" id="ARBA00022801"/>
    </source>
</evidence>
<dbReference type="GO" id="GO:0005829">
    <property type="term" value="C:cytosol"/>
    <property type="evidence" value="ECO:0007669"/>
    <property type="project" value="TreeGrafter"/>
</dbReference>
<proteinExistence type="predicted"/>
<dbReference type="PROSITE" id="PS00175">
    <property type="entry name" value="PG_MUTASE"/>
    <property type="match status" value="1"/>
</dbReference>
<dbReference type="CDD" id="cd07067">
    <property type="entry name" value="HP_PGM_like"/>
    <property type="match status" value="1"/>
</dbReference>
<dbReference type="PANTHER" id="PTHR46517">
    <property type="entry name" value="FRUCTOSE-2,6-BISPHOSPHATASE TIGAR"/>
    <property type="match status" value="1"/>
</dbReference>
<dbReference type="Gene3D" id="3.40.50.1240">
    <property type="entry name" value="Phosphoglycerate mutase-like"/>
    <property type="match status" value="1"/>
</dbReference>
<gene>
    <name evidence="4" type="ORF">SAMN05421780_11242</name>
</gene>